<gene>
    <name evidence="16" type="primary">pyrD</name>
    <name evidence="16" type="ORF">CAXC1_50019</name>
</gene>
<evidence type="ECO:0000256" key="14">
    <source>
        <dbReference type="NCBIfam" id="TIGR01036"/>
    </source>
</evidence>
<evidence type="ECO:0000256" key="2">
    <source>
        <dbReference type="ARBA" id="ARBA00003125"/>
    </source>
</evidence>
<dbReference type="PROSITE" id="PS00911">
    <property type="entry name" value="DHODEHASE_1"/>
    <property type="match status" value="1"/>
</dbReference>
<dbReference type="InterPro" id="IPR005719">
    <property type="entry name" value="Dihydroorotate_DH_2"/>
</dbReference>
<evidence type="ECO:0000256" key="10">
    <source>
        <dbReference type="ARBA" id="ARBA00022975"/>
    </source>
</evidence>
<dbReference type="PANTHER" id="PTHR48109:SF4">
    <property type="entry name" value="DIHYDROOROTATE DEHYDROGENASE (QUINONE), MITOCHONDRIAL"/>
    <property type="match status" value="1"/>
</dbReference>
<name>A0ABM9N965_9RICK</name>
<dbReference type="CDD" id="cd04738">
    <property type="entry name" value="DHOD_2_like"/>
    <property type="match status" value="1"/>
</dbReference>
<comment type="cofactor">
    <cofactor evidence="1">
        <name>FMN</name>
        <dbReference type="ChEBI" id="CHEBI:58210"/>
    </cofactor>
</comment>
<evidence type="ECO:0000256" key="12">
    <source>
        <dbReference type="ARBA" id="ARBA00023136"/>
    </source>
</evidence>
<evidence type="ECO:0000256" key="6">
    <source>
        <dbReference type="ARBA" id="ARBA00012791"/>
    </source>
</evidence>
<dbReference type="InterPro" id="IPR050074">
    <property type="entry name" value="DHO_dehydrogenase"/>
</dbReference>
<dbReference type="GO" id="GO:0106430">
    <property type="term" value="F:dihydroorotate dehydrogenase (quinone) activity"/>
    <property type="evidence" value="ECO:0007669"/>
    <property type="project" value="UniProtKB-EC"/>
</dbReference>
<comment type="function">
    <text evidence="2">Catalyzes the conversion of dihydroorotate to orotate with quinone as electron acceptor.</text>
</comment>
<comment type="caution">
    <text evidence="16">The sequence shown here is derived from an EMBL/GenBank/DDBJ whole genome shotgun (WGS) entry which is preliminary data.</text>
</comment>
<dbReference type="RefSeq" id="WP_338364684.1">
    <property type="nucleotide sequence ID" value="NZ_CAWVOK010000031.1"/>
</dbReference>
<dbReference type="EMBL" id="CAWVOK010000031">
    <property type="protein sequence ID" value="CAK8163460.1"/>
    <property type="molecule type" value="Genomic_DNA"/>
</dbReference>
<keyword evidence="9" id="KW-0288">FMN</keyword>
<dbReference type="InterPro" id="IPR005720">
    <property type="entry name" value="Dihydroorotate_DH_cat"/>
</dbReference>
<evidence type="ECO:0000313" key="16">
    <source>
        <dbReference type="EMBL" id="CAK8163460.1"/>
    </source>
</evidence>
<evidence type="ECO:0000256" key="1">
    <source>
        <dbReference type="ARBA" id="ARBA00001917"/>
    </source>
</evidence>
<comment type="subcellular location">
    <subcellularLocation>
        <location evidence="3">Membrane</location>
    </subcellularLocation>
</comment>
<dbReference type="InterPro" id="IPR012135">
    <property type="entry name" value="Dihydroorotate_DH_1_2"/>
</dbReference>
<dbReference type="PIRSF" id="PIRSF000164">
    <property type="entry name" value="DHO_oxidase"/>
    <property type="match status" value="1"/>
</dbReference>
<dbReference type="InterPro" id="IPR001295">
    <property type="entry name" value="Dihydroorotate_DH_CS"/>
</dbReference>
<keyword evidence="10" id="KW-0665">Pyrimidine biosynthesis</keyword>
<feature type="domain" description="Dihydroorotate dehydrogenase catalytic" evidence="15">
    <location>
        <begin position="41"/>
        <end position="333"/>
    </location>
</feature>
<comment type="catalytic activity">
    <reaction evidence="13">
        <text>(S)-dihydroorotate + a quinone = orotate + a quinol</text>
        <dbReference type="Rhea" id="RHEA:30187"/>
        <dbReference type="ChEBI" id="CHEBI:24646"/>
        <dbReference type="ChEBI" id="CHEBI:30839"/>
        <dbReference type="ChEBI" id="CHEBI:30864"/>
        <dbReference type="ChEBI" id="CHEBI:132124"/>
        <dbReference type="EC" id="1.3.5.2"/>
    </reaction>
</comment>
<evidence type="ECO:0000256" key="4">
    <source>
        <dbReference type="ARBA" id="ARBA00005161"/>
    </source>
</evidence>
<keyword evidence="8" id="KW-0285">Flavoprotein</keyword>
<accession>A0ABM9N965</accession>
<comment type="similarity">
    <text evidence="5">Belongs to the dihydroorotate dehydrogenase family. Type 2 subfamily.</text>
</comment>
<comment type="pathway">
    <text evidence="4">Pyrimidine metabolism; UMP biosynthesis via de novo pathway; orotate from (S)-dihydroorotate (quinone route): step 1/1.</text>
</comment>
<keyword evidence="11 16" id="KW-0560">Oxidoreductase</keyword>
<sequence length="350" mass="38587">MEKYKIIRPLVFSFPPEIAHNIAIKTLKYLPKQKSCSNSVLENNLFGLKFKTPVGIAAGFDKNGEVVEALFNQGLSFVEVGTVTPFAQKGNAKPRIFRLLEDEAIINSMGFNNKGIDYVISRLSVVPKNKGIVGINIGKNKLGSINDFSTCLEQAYATADYIAINISSPNTFGLRNLQGRNELKELLDLITEKKRELIKKFQTTKPLLIKISPDNDYKTMEGIAELSLTYNIDGLIISNTTIQREKNLLSPYKSKPGGLSGKPLTRKTNESIKTMYKLLNGTKPIIGSGGIVNANDAYEKIKLGASLIQLYTGIIYNGFSIVTKIQHNLVKLLHNDGFSNIKDAVGQGNN</sequence>
<keyword evidence="17" id="KW-1185">Reference proteome</keyword>
<dbReference type="EC" id="1.3.5.2" evidence="6 14"/>
<dbReference type="NCBIfam" id="NF003645">
    <property type="entry name" value="PRK05286.1-2"/>
    <property type="match status" value="1"/>
</dbReference>
<evidence type="ECO:0000256" key="9">
    <source>
        <dbReference type="ARBA" id="ARBA00022643"/>
    </source>
</evidence>
<evidence type="ECO:0000256" key="5">
    <source>
        <dbReference type="ARBA" id="ARBA00005359"/>
    </source>
</evidence>
<proteinExistence type="inferred from homology"/>
<dbReference type="InterPro" id="IPR013785">
    <property type="entry name" value="Aldolase_TIM"/>
</dbReference>
<dbReference type="NCBIfam" id="NF003652">
    <property type="entry name" value="PRK05286.2-5"/>
    <property type="match status" value="1"/>
</dbReference>
<dbReference type="Gene3D" id="3.20.20.70">
    <property type="entry name" value="Aldolase class I"/>
    <property type="match status" value="1"/>
</dbReference>
<keyword evidence="12" id="KW-0472">Membrane</keyword>
<dbReference type="SUPFAM" id="SSF51395">
    <property type="entry name" value="FMN-linked oxidoreductases"/>
    <property type="match status" value="1"/>
</dbReference>
<protein>
    <recommendedName>
        <fullName evidence="7 14">Dihydroorotate dehydrogenase (quinone)</fullName>
        <ecNumber evidence="6 14">1.3.5.2</ecNumber>
    </recommendedName>
</protein>
<organism evidence="16 17">
    <name type="scientific">Candidatus Xenohaliotis californiensis</name>
    <dbReference type="NCBI Taxonomy" id="84677"/>
    <lineage>
        <taxon>Bacteria</taxon>
        <taxon>Pseudomonadati</taxon>
        <taxon>Pseudomonadota</taxon>
        <taxon>Alphaproteobacteria</taxon>
        <taxon>Rickettsiales</taxon>
        <taxon>Anaplasmataceae</taxon>
        <taxon>Candidatus Xenohaliotis</taxon>
    </lineage>
</organism>
<evidence type="ECO:0000256" key="13">
    <source>
        <dbReference type="ARBA" id="ARBA00048639"/>
    </source>
</evidence>
<dbReference type="Proteomes" id="UP001314181">
    <property type="component" value="Unassembled WGS sequence"/>
</dbReference>
<evidence type="ECO:0000256" key="3">
    <source>
        <dbReference type="ARBA" id="ARBA00004370"/>
    </source>
</evidence>
<dbReference type="Pfam" id="PF01180">
    <property type="entry name" value="DHO_dh"/>
    <property type="match status" value="1"/>
</dbReference>
<evidence type="ECO:0000313" key="17">
    <source>
        <dbReference type="Proteomes" id="UP001314181"/>
    </source>
</evidence>
<evidence type="ECO:0000256" key="7">
    <source>
        <dbReference type="ARBA" id="ARBA00018366"/>
    </source>
</evidence>
<evidence type="ECO:0000259" key="15">
    <source>
        <dbReference type="Pfam" id="PF01180"/>
    </source>
</evidence>
<dbReference type="NCBIfam" id="TIGR01036">
    <property type="entry name" value="pyrD_sub2"/>
    <property type="match status" value="1"/>
</dbReference>
<evidence type="ECO:0000256" key="11">
    <source>
        <dbReference type="ARBA" id="ARBA00023002"/>
    </source>
</evidence>
<dbReference type="PANTHER" id="PTHR48109">
    <property type="entry name" value="DIHYDROOROTATE DEHYDROGENASE (QUINONE), MITOCHONDRIAL-RELATED"/>
    <property type="match status" value="1"/>
</dbReference>
<reference evidence="16 17" key="1">
    <citation type="submission" date="2024-01" db="EMBL/GenBank/DDBJ databases">
        <authorList>
            <person name="Kunselman E."/>
        </authorList>
    </citation>
    <scope>NUCLEOTIDE SEQUENCE [LARGE SCALE GENOMIC DNA]</scope>
    <source>
        <strain evidence="16">2 abalone samples</strain>
    </source>
</reference>
<evidence type="ECO:0000256" key="8">
    <source>
        <dbReference type="ARBA" id="ARBA00022630"/>
    </source>
</evidence>